<dbReference type="Proteomes" id="UP000230233">
    <property type="component" value="Chromosome III"/>
</dbReference>
<accession>A0A2G5UJ62</accession>
<feature type="compositionally biased region" description="Acidic residues" evidence="1">
    <location>
        <begin position="277"/>
        <end position="291"/>
    </location>
</feature>
<name>A0A2G5UJ62_9PELO</name>
<feature type="compositionally biased region" description="Low complexity" evidence="1">
    <location>
        <begin position="181"/>
        <end position="195"/>
    </location>
</feature>
<feature type="compositionally biased region" description="Basic and acidic residues" evidence="1">
    <location>
        <begin position="147"/>
        <end position="174"/>
    </location>
</feature>
<evidence type="ECO:0000313" key="2">
    <source>
        <dbReference type="EMBL" id="PIC39585.1"/>
    </source>
</evidence>
<dbReference type="EMBL" id="PDUG01000003">
    <property type="protein sequence ID" value="PIC39585.1"/>
    <property type="molecule type" value="Genomic_DNA"/>
</dbReference>
<feature type="region of interest" description="Disordered" evidence="1">
    <location>
        <begin position="145"/>
        <end position="299"/>
    </location>
</feature>
<comment type="caution">
    <text evidence="2">The sequence shown here is derived from an EMBL/GenBank/DDBJ whole genome shotgun (WGS) entry which is preliminary data.</text>
</comment>
<dbReference type="OrthoDB" id="10517614at2759"/>
<protein>
    <submittedName>
        <fullName evidence="2">Uncharacterized protein</fullName>
    </submittedName>
</protein>
<dbReference type="AlphaFoldDB" id="A0A2G5UJ62"/>
<reference evidence="3" key="1">
    <citation type="submission" date="2017-10" db="EMBL/GenBank/DDBJ databases">
        <title>Rapid genome shrinkage in a self-fertile nematode reveals novel sperm competition proteins.</title>
        <authorList>
            <person name="Yin D."/>
            <person name="Schwarz E.M."/>
            <person name="Thomas C.G."/>
            <person name="Felde R.L."/>
            <person name="Korf I.F."/>
            <person name="Cutter A.D."/>
            <person name="Schartner C.M."/>
            <person name="Ralston E.J."/>
            <person name="Meyer B.J."/>
            <person name="Haag E.S."/>
        </authorList>
    </citation>
    <scope>NUCLEOTIDE SEQUENCE [LARGE SCALE GENOMIC DNA]</scope>
    <source>
        <strain evidence="3">JU1422</strain>
    </source>
</reference>
<evidence type="ECO:0000256" key="1">
    <source>
        <dbReference type="SAM" id="MobiDB-lite"/>
    </source>
</evidence>
<sequence length="312" mass="35470">MASEMKGSGQDGTQYKPGGILLICTYPEEHGICGHVNNIAAIPEHFSAHTKCFRFKCKCGKQFAEPVSVWDHQGKCDVFDCHSLTTTREQEEEHRSAQIKYIKNYVPPKIQLLKFRLVPPTNQELEYQNLDIAIQNEEKGIQNQDLKVQETTRDDQKETESIECEDKRESDQKDQISGPIADDSSNPSDPNQDASQTSHSPEQHNSGPKSSSFSPQDPIENPENFHNIDSEEDEYPIFGRPVTPSDEAAAYTTAESHDRNLEDQNRAAEQLDQSEAIYEDMDLQDETDEPAYGDPRFNEIVDYFPSTKRRRV</sequence>
<feature type="compositionally biased region" description="Polar residues" evidence="1">
    <location>
        <begin position="196"/>
        <end position="215"/>
    </location>
</feature>
<feature type="compositionally biased region" description="Basic and acidic residues" evidence="1">
    <location>
        <begin position="255"/>
        <end position="266"/>
    </location>
</feature>
<proteinExistence type="predicted"/>
<organism evidence="2 3">
    <name type="scientific">Caenorhabditis nigoni</name>
    <dbReference type="NCBI Taxonomy" id="1611254"/>
    <lineage>
        <taxon>Eukaryota</taxon>
        <taxon>Metazoa</taxon>
        <taxon>Ecdysozoa</taxon>
        <taxon>Nematoda</taxon>
        <taxon>Chromadorea</taxon>
        <taxon>Rhabditida</taxon>
        <taxon>Rhabditina</taxon>
        <taxon>Rhabditomorpha</taxon>
        <taxon>Rhabditoidea</taxon>
        <taxon>Rhabditidae</taxon>
        <taxon>Peloderinae</taxon>
        <taxon>Caenorhabditis</taxon>
    </lineage>
</organism>
<gene>
    <name evidence="2" type="primary">Cnig_chr_III.g11224</name>
    <name evidence="2" type="ORF">B9Z55_011224</name>
</gene>
<keyword evidence="3" id="KW-1185">Reference proteome</keyword>
<evidence type="ECO:0000313" key="3">
    <source>
        <dbReference type="Proteomes" id="UP000230233"/>
    </source>
</evidence>